<proteinExistence type="predicted"/>
<evidence type="ECO:0000313" key="2">
    <source>
        <dbReference type="EMBL" id="MEK8130263.1"/>
    </source>
</evidence>
<dbReference type="RefSeq" id="WP_341417387.1">
    <property type="nucleotide sequence ID" value="NZ_JBBPCC010000013.1"/>
</dbReference>
<comment type="caution">
    <text evidence="2">The sequence shown here is derived from an EMBL/GenBank/DDBJ whole genome shotgun (WGS) entry which is preliminary data.</text>
</comment>
<evidence type="ECO:0000256" key="1">
    <source>
        <dbReference type="SAM" id="Coils"/>
    </source>
</evidence>
<organism evidence="2 3">
    <name type="scientific">Paenibacillus filicis</name>
    <dbReference type="NCBI Taxonomy" id="669464"/>
    <lineage>
        <taxon>Bacteria</taxon>
        <taxon>Bacillati</taxon>
        <taxon>Bacillota</taxon>
        <taxon>Bacilli</taxon>
        <taxon>Bacillales</taxon>
        <taxon>Paenibacillaceae</taxon>
        <taxon>Paenibacillus</taxon>
    </lineage>
</organism>
<accession>A0ABU9DQA0</accession>
<sequence>MSKDDLTWGAKATPDTCALLDRLFSSSGQPTKKDYLEHLGRLDQANQIRKGTDTALSPELLKLSSGDLTELMNYTSGINKLYIRMIERAGIRENSLSNNLDTLGTKSSETEQALKKCLEESEQKLSDIENEKEELLRSNELLHQENKLIQQERVQHAESLRLKEEAIVHLNVDIAEKYKRIAELDEKIQSFEHVTREHAASTEKIKELELRLKETQKDAEVKMLSLQAEHQLEMNKAVGQEREAAHKEVSKYRDDLTAQLKAVVAQRDATEEKAQKRIDEYRLEAKQLRDQLEALKNKKPGRPPKS</sequence>
<keyword evidence="3" id="KW-1185">Reference proteome</keyword>
<feature type="coiled-coil region" evidence="1">
    <location>
        <begin position="253"/>
        <end position="298"/>
    </location>
</feature>
<gene>
    <name evidence="2" type="ORF">WMW72_20355</name>
</gene>
<name>A0ABU9DQA0_9BACL</name>
<keyword evidence="1" id="KW-0175">Coiled coil</keyword>
<feature type="coiled-coil region" evidence="1">
    <location>
        <begin position="191"/>
        <end position="225"/>
    </location>
</feature>
<feature type="coiled-coil region" evidence="1">
    <location>
        <begin position="111"/>
        <end position="152"/>
    </location>
</feature>
<dbReference type="EMBL" id="JBBPCC010000013">
    <property type="protein sequence ID" value="MEK8130263.1"/>
    <property type="molecule type" value="Genomic_DNA"/>
</dbReference>
<protein>
    <submittedName>
        <fullName evidence="2">Uncharacterized protein</fullName>
    </submittedName>
</protein>
<reference evidence="2 3" key="1">
    <citation type="submission" date="2024-04" db="EMBL/GenBank/DDBJ databases">
        <title>draft genome sequnece of Paenibacillus filicis.</title>
        <authorList>
            <person name="Kim D.-U."/>
        </authorList>
    </citation>
    <scope>NUCLEOTIDE SEQUENCE [LARGE SCALE GENOMIC DNA]</scope>
    <source>
        <strain evidence="2 3">KACC14197</strain>
    </source>
</reference>
<evidence type="ECO:0000313" key="3">
    <source>
        <dbReference type="Proteomes" id="UP001469365"/>
    </source>
</evidence>
<dbReference type="Proteomes" id="UP001469365">
    <property type="component" value="Unassembled WGS sequence"/>
</dbReference>